<evidence type="ECO:0000313" key="2">
    <source>
        <dbReference type="Proteomes" id="UP000094385"/>
    </source>
</evidence>
<organism evidence="1 2">
    <name type="scientific">Lipomyces starkeyi NRRL Y-11557</name>
    <dbReference type="NCBI Taxonomy" id="675824"/>
    <lineage>
        <taxon>Eukaryota</taxon>
        <taxon>Fungi</taxon>
        <taxon>Dikarya</taxon>
        <taxon>Ascomycota</taxon>
        <taxon>Saccharomycotina</taxon>
        <taxon>Lipomycetes</taxon>
        <taxon>Lipomycetales</taxon>
        <taxon>Lipomycetaceae</taxon>
        <taxon>Lipomyces</taxon>
    </lineage>
</organism>
<sequence length="61" mass="7088">MSCPRTVKKGTYQYATHMNSSEQGQVRYQLLELHCLPPRFTCKVAHDAGYYTDNNLQYNLC</sequence>
<dbReference type="AlphaFoldDB" id="A0A1E3Q3S7"/>
<reference evidence="1 2" key="1">
    <citation type="journal article" date="2016" name="Proc. Natl. Acad. Sci. U.S.A.">
        <title>Comparative genomics of biotechnologically important yeasts.</title>
        <authorList>
            <person name="Riley R."/>
            <person name="Haridas S."/>
            <person name="Wolfe K.H."/>
            <person name="Lopes M.R."/>
            <person name="Hittinger C.T."/>
            <person name="Goeker M."/>
            <person name="Salamov A.A."/>
            <person name="Wisecaver J.H."/>
            <person name="Long T.M."/>
            <person name="Calvey C.H."/>
            <person name="Aerts A.L."/>
            <person name="Barry K.W."/>
            <person name="Choi C."/>
            <person name="Clum A."/>
            <person name="Coughlan A.Y."/>
            <person name="Deshpande S."/>
            <person name="Douglass A.P."/>
            <person name="Hanson S.J."/>
            <person name="Klenk H.-P."/>
            <person name="LaButti K.M."/>
            <person name="Lapidus A."/>
            <person name="Lindquist E.A."/>
            <person name="Lipzen A.M."/>
            <person name="Meier-Kolthoff J.P."/>
            <person name="Ohm R.A."/>
            <person name="Otillar R.P."/>
            <person name="Pangilinan J.L."/>
            <person name="Peng Y."/>
            <person name="Rokas A."/>
            <person name="Rosa C.A."/>
            <person name="Scheuner C."/>
            <person name="Sibirny A.A."/>
            <person name="Slot J.C."/>
            <person name="Stielow J.B."/>
            <person name="Sun H."/>
            <person name="Kurtzman C.P."/>
            <person name="Blackwell M."/>
            <person name="Grigoriev I.V."/>
            <person name="Jeffries T.W."/>
        </authorList>
    </citation>
    <scope>NUCLEOTIDE SEQUENCE [LARGE SCALE GENOMIC DNA]</scope>
    <source>
        <strain evidence="1 2">NRRL Y-11557</strain>
    </source>
</reference>
<name>A0A1E3Q3S7_LIPST</name>
<accession>A0A1E3Q3S7</accession>
<dbReference type="EMBL" id="KV454296">
    <property type="protein sequence ID" value="ODQ72218.1"/>
    <property type="molecule type" value="Genomic_DNA"/>
</dbReference>
<keyword evidence="2" id="KW-1185">Reference proteome</keyword>
<dbReference type="Proteomes" id="UP000094385">
    <property type="component" value="Unassembled WGS sequence"/>
</dbReference>
<evidence type="ECO:0000313" key="1">
    <source>
        <dbReference type="EMBL" id="ODQ72218.1"/>
    </source>
</evidence>
<protein>
    <submittedName>
        <fullName evidence="1">Uncharacterized protein</fullName>
    </submittedName>
</protein>
<gene>
    <name evidence="1" type="ORF">LIPSTDRAFT_72930</name>
</gene>
<proteinExistence type="predicted"/>